<sequence>MAASTLEEIAAADRNIMYRLDNISHVAHNVNTKPVKCITSVRRQLAMLLHPRVVSYVERAGLLPMARMSNYWFKVDAFIEQWRPETHSFHMP</sequence>
<evidence type="ECO:0000313" key="1">
    <source>
        <dbReference type="EMBL" id="MED6183589.1"/>
    </source>
</evidence>
<accession>A0ABU6WCM3</accession>
<protein>
    <submittedName>
        <fullName evidence="1">Uncharacterized protein</fullName>
    </submittedName>
</protein>
<gene>
    <name evidence="1" type="ORF">PIB30_039169</name>
</gene>
<dbReference type="Proteomes" id="UP001341840">
    <property type="component" value="Unassembled WGS sequence"/>
</dbReference>
<dbReference type="EMBL" id="JASCZI010181448">
    <property type="protein sequence ID" value="MED6183589.1"/>
    <property type="molecule type" value="Genomic_DNA"/>
</dbReference>
<organism evidence="1 2">
    <name type="scientific">Stylosanthes scabra</name>
    <dbReference type="NCBI Taxonomy" id="79078"/>
    <lineage>
        <taxon>Eukaryota</taxon>
        <taxon>Viridiplantae</taxon>
        <taxon>Streptophyta</taxon>
        <taxon>Embryophyta</taxon>
        <taxon>Tracheophyta</taxon>
        <taxon>Spermatophyta</taxon>
        <taxon>Magnoliopsida</taxon>
        <taxon>eudicotyledons</taxon>
        <taxon>Gunneridae</taxon>
        <taxon>Pentapetalae</taxon>
        <taxon>rosids</taxon>
        <taxon>fabids</taxon>
        <taxon>Fabales</taxon>
        <taxon>Fabaceae</taxon>
        <taxon>Papilionoideae</taxon>
        <taxon>50 kb inversion clade</taxon>
        <taxon>dalbergioids sensu lato</taxon>
        <taxon>Dalbergieae</taxon>
        <taxon>Pterocarpus clade</taxon>
        <taxon>Stylosanthes</taxon>
    </lineage>
</organism>
<keyword evidence="2" id="KW-1185">Reference proteome</keyword>
<reference evidence="1 2" key="1">
    <citation type="journal article" date="2023" name="Plants (Basel)">
        <title>Bridging the Gap: Combining Genomics and Transcriptomics Approaches to Understand Stylosanthes scabra, an Orphan Legume from the Brazilian Caatinga.</title>
        <authorList>
            <person name="Ferreira-Neto J.R.C."/>
            <person name="da Silva M.D."/>
            <person name="Binneck E."/>
            <person name="de Melo N.F."/>
            <person name="da Silva R.H."/>
            <person name="de Melo A.L.T.M."/>
            <person name="Pandolfi V."/>
            <person name="Bustamante F.O."/>
            <person name="Brasileiro-Vidal A.C."/>
            <person name="Benko-Iseppon A.M."/>
        </authorList>
    </citation>
    <scope>NUCLEOTIDE SEQUENCE [LARGE SCALE GENOMIC DNA]</scope>
    <source>
        <tissue evidence="1">Leaves</tissue>
    </source>
</reference>
<comment type="caution">
    <text evidence="1">The sequence shown here is derived from an EMBL/GenBank/DDBJ whole genome shotgun (WGS) entry which is preliminary data.</text>
</comment>
<name>A0ABU6WCM3_9FABA</name>
<evidence type="ECO:0000313" key="2">
    <source>
        <dbReference type="Proteomes" id="UP001341840"/>
    </source>
</evidence>
<proteinExistence type="predicted"/>